<accession>A0ABT9DCM5</accession>
<protein>
    <submittedName>
        <fullName evidence="1">SIR2 family protein</fullName>
    </submittedName>
</protein>
<keyword evidence="2" id="KW-1185">Reference proteome</keyword>
<dbReference type="EMBL" id="JAUQYP010000002">
    <property type="protein sequence ID" value="MDO8108340.1"/>
    <property type="molecule type" value="Genomic_DNA"/>
</dbReference>
<sequence length="532" mass="57545">MAGHVFVLGARLEHLDCDAVVIPTDAYFTVEPHWAPALGIGDHAAGSDTWYDLVNHFRPGRWNQDRFGKASTHVHPKTPKPTWFVDVARYTSGTGRADELAAARTDLDALLTRLRLALEEMAAELTGQRDGDSGRSVPLIAVPTLGVAGGGFGQIRGEVIRQLLRTCQEFVAQNELDIAIAAFRGSDLAAFQAERRANDRSHGELGDDLTAARDLAECAREGRLALFLGAGVSMSAGLPSWDGLLDELGRALPDTPRLSDKASPLDRAELLARLYAEEGTARASLGQAVTDRISGHDRYGVAHALLAGLGVRHAVTTNYDQLYERAMADQGHSALAVLPDATTEPHEPWLLKMHGDVTRPESIVLTRADFVGYQARSGPMGSVVQALLMTEHLLVVGSSMTDDNFLRLAHEVIAFNGSARELGTIITFQVDDGTKRLWKGRFRYLGVGGAGTTGSAQARRLAIFLDALAMYASPPLHLLDERYSNLLSDRARPVAAQARELASAIHGLDPVDRTLFTRIAEALDAPLDTPHR</sequence>
<dbReference type="Pfam" id="PF13289">
    <property type="entry name" value="SIR2_2"/>
    <property type="match status" value="1"/>
</dbReference>
<name>A0ABT9DCM5_9CELL</name>
<organism evidence="1 2">
    <name type="scientific">Actinotalea lenta</name>
    <dbReference type="NCBI Taxonomy" id="3064654"/>
    <lineage>
        <taxon>Bacteria</taxon>
        <taxon>Bacillati</taxon>
        <taxon>Actinomycetota</taxon>
        <taxon>Actinomycetes</taxon>
        <taxon>Micrococcales</taxon>
        <taxon>Cellulomonadaceae</taxon>
        <taxon>Actinotalea</taxon>
    </lineage>
</organism>
<dbReference type="SUPFAM" id="SSF52467">
    <property type="entry name" value="DHS-like NAD/FAD-binding domain"/>
    <property type="match status" value="1"/>
</dbReference>
<dbReference type="Proteomes" id="UP001232536">
    <property type="component" value="Unassembled WGS sequence"/>
</dbReference>
<dbReference type="RefSeq" id="WP_304602047.1">
    <property type="nucleotide sequence ID" value="NZ_JAUQYO010000001.1"/>
</dbReference>
<evidence type="ECO:0000313" key="2">
    <source>
        <dbReference type="Proteomes" id="UP001232536"/>
    </source>
</evidence>
<proteinExistence type="predicted"/>
<dbReference type="InterPro" id="IPR029035">
    <property type="entry name" value="DHS-like_NAD/FAD-binding_dom"/>
</dbReference>
<comment type="caution">
    <text evidence="1">The sequence shown here is derived from an EMBL/GenBank/DDBJ whole genome shotgun (WGS) entry which is preliminary data.</text>
</comment>
<gene>
    <name evidence="1" type="ORF">Q6348_14170</name>
</gene>
<dbReference type="Gene3D" id="3.40.50.1220">
    <property type="entry name" value="TPP-binding domain"/>
    <property type="match status" value="1"/>
</dbReference>
<evidence type="ECO:0000313" key="1">
    <source>
        <dbReference type="EMBL" id="MDO8108340.1"/>
    </source>
</evidence>
<reference evidence="1 2" key="1">
    <citation type="submission" date="2023-07" db="EMBL/GenBank/DDBJ databases">
        <title>Description of novel actinomycetes strains, isolated from tidal flat sediment.</title>
        <authorList>
            <person name="Lu C."/>
        </authorList>
    </citation>
    <scope>NUCLEOTIDE SEQUENCE [LARGE SCALE GENOMIC DNA]</scope>
    <source>
        <strain evidence="1 2">SYSU T00b441</strain>
    </source>
</reference>